<protein>
    <submittedName>
        <fullName evidence="1">Uncharacterized protein</fullName>
    </submittedName>
</protein>
<accession>A0A317DHA1</accession>
<dbReference type="RefSeq" id="WP_109803385.1">
    <property type="nucleotide sequence ID" value="NZ_QGKS01000272.1"/>
</dbReference>
<name>A0A317DHA1_9ACTN</name>
<organism evidence="1 2">
    <name type="scientific">Micromonospora sicca</name>
    <dbReference type="NCBI Taxonomy" id="2202420"/>
    <lineage>
        <taxon>Bacteria</taxon>
        <taxon>Bacillati</taxon>
        <taxon>Actinomycetota</taxon>
        <taxon>Actinomycetes</taxon>
        <taxon>Micromonosporales</taxon>
        <taxon>Micromonosporaceae</taxon>
        <taxon>Micromonospora</taxon>
    </lineage>
</organism>
<proteinExistence type="predicted"/>
<evidence type="ECO:0000313" key="1">
    <source>
        <dbReference type="EMBL" id="PWR13106.1"/>
    </source>
</evidence>
<gene>
    <name evidence="1" type="ORF">DKT69_21855</name>
</gene>
<dbReference type="AlphaFoldDB" id="A0A317DHA1"/>
<dbReference type="OrthoDB" id="3614806at2"/>
<comment type="caution">
    <text evidence="1">The sequence shown here is derived from an EMBL/GenBank/DDBJ whole genome shotgun (WGS) entry which is preliminary data.</text>
</comment>
<sequence>MDEWSLDQIWHLTRIHEEDHPVDGWPALLGWWTYLGAEVSRMLPAPPLPEISAHSRLLPSGTRVVALLDDPAAVDAARYEALHTRWLKHLPS</sequence>
<evidence type="ECO:0000313" key="2">
    <source>
        <dbReference type="Proteomes" id="UP000246050"/>
    </source>
</evidence>
<dbReference type="EMBL" id="QGKS01000272">
    <property type="protein sequence ID" value="PWR13106.1"/>
    <property type="molecule type" value="Genomic_DNA"/>
</dbReference>
<dbReference type="Proteomes" id="UP000246050">
    <property type="component" value="Unassembled WGS sequence"/>
</dbReference>
<reference evidence="1 2" key="1">
    <citation type="submission" date="2018-05" db="EMBL/GenBank/DDBJ databases">
        <title>Micromonosporas from Atacama Desert.</title>
        <authorList>
            <person name="Carro L."/>
            <person name="Golinska P."/>
            <person name="Klenk H.-P."/>
            <person name="Goodfellow M."/>
        </authorList>
    </citation>
    <scope>NUCLEOTIDE SEQUENCE [LARGE SCALE GENOMIC DNA]</scope>
    <source>
        <strain evidence="1 2">4G51</strain>
    </source>
</reference>